<evidence type="ECO:0000256" key="14">
    <source>
        <dbReference type="ARBA" id="ARBA00049433"/>
    </source>
</evidence>
<gene>
    <name evidence="18" type="primary">hmpA</name>
    <name evidence="15" type="synonym">hmp</name>
    <name evidence="18" type="ORF">FG382_12505</name>
</gene>
<dbReference type="AlphaFoldDB" id="A0A544T4Q8"/>
<proteinExistence type="inferred from homology"/>
<feature type="binding site" description="proximal binding residue" evidence="15">
    <location>
        <position position="85"/>
    </location>
    <ligand>
        <name>heme b</name>
        <dbReference type="ChEBI" id="CHEBI:60344"/>
    </ligand>
    <ligandPart>
        <name>Fe</name>
        <dbReference type="ChEBI" id="CHEBI:18248"/>
    </ligandPart>
</feature>
<evidence type="ECO:0000256" key="6">
    <source>
        <dbReference type="ARBA" id="ARBA00022630"/>
    </source>
</evidence>
<evidence type="ECO:0000259" key="17">
    <source>
        <dbReference type="PROSITE" id="PS51384"/>
    </source>
</evidence>
<dbReference type="SUPFAM" id="SSF46458">
    <property type="entry name" value="Globin-like"/>
    <property type="match status" value="1"/>
</dbReference>
<feature type="active site" description="Charge relay system" evidence="15">
    <location>
        <position position="95"/>
    </location>
</feature>
<keyword evidence="11 15" id="KW-0408">Iron</keyword>
<dbReference type="PROSITE" id="PS51384">
    <property type="entry name" value="FAD_FR"/>
    <property type="match status" value="1"/>
</dbReference>
<dbReference type="InterPro" id="IPR001433">
    <property type="entry name" value="OxRdtase_FAD/NAD-bd"/>
</dbReference>
<dbReference type="GO" id="GO:0008941">
    <property type="term" value="F:nitric oxide dioxygenase NAD(P)H activity"/>
    <property type="evidence" value="ECO:0007669"/>
    <property type="project" value="UniProtKB-UniRule"/>
</dbReference>
<dbReference type="GO" id="GO:0071949">
    <property type="term" value="F:FAD binding"/>
    <property type="evidence" value="ECO:0007669"/>
    <property type="project" value="InterPro"/>
</dbReference>
<dbReference type="PANTHER" id="PTHR43396:SF3">
    <property type="entry name" value="FLAVOHEMOPROTEIN"/>
    <property type="match status" value="1"/>
</dbReference>
<keyword evidence="3 15" id="KW-0813">Transport</keyword>
<dbReference type="FunFam" id="1.10.490.10:FF:000003">
    <property type="entry name" value="Flavohemoprotein"/>
    <property type="match status" value="1"/>
</dbReference>
<evidence type="ECO:0000256" key="10">
    <source>
        <dbReference type="ARBA" id="ARBA00023002"/>
    </source>
</evidence>
<dbReference type="GO" id="GO:0020037">
    <property type="term" value="F:heme binding"/>
    <property type="evidence" value="ECO:0007669"/>
    <property type="project" value="InterPro"/>
</dbReference>
<feature type="site" description="Influences the redox potential of the prosthetic heme and FAD groups" evidence="15">
    <location>
        <position position="84"/>
    </location>
</feature>
<sequence length="407" mass="45607">MLDAKTIEIVQSTAPVLKEHSNAIGKKFYELLFSKAPDLYNLFNQTNQKRGIQQEALGFAVYAAGEHITNLEAIKPVIQRVTEKHRAIGVVPEQYPVVGETLLEAVKAVLGDAATDEIIGAWGKAYGYIADAFIDIEKNLYEEVEHQPGGWEGFRNFVIDRKEKESDTVYSYYLKPQDGKSIPTYKAGQYLTLNAEIPGEKYNHIRHYSLSDSPGKDYYRISVKREDAHHNAPAGIVSNFLANQKNVGDKLEFSAPAGDFFLDEEETPVVLISGGIGITPLVSMLNSIIEKHPQREVTFIHATENNSTHAFREHVKQLAKQHSQVKSLVLYNTPTKEELDAADFDKQGFVDLDFLQTNVSSKDAHFYFCGPIPFLEAINRALHEWGVAENHIQFEVFNPIAILGGQK</sequence>
<comment type="domain">
    <text evidence="15">Consists of two distinct domains; an N-terminal heme-containing oxygen-binding domain and a C-terminal reductase domain with binding sites for FAD and NAD(P)H.</text>
</comment>
<keyword evidence="10 15" id="KW-0560">Oxidoreductase</keyword>
<keyword evidence="7 15" id="KW-0479">Metal-binding</keyword>
<dbReference type="GO" id="GO:0019825">
    <property type="term" value="F:oxygen binding"/>
    <property type="evidence" value="ECO:0007669"/>
    <property type="project" value="InterPro"/>
</dbReference>
<comment type="function">
    <text evidence="15">Is involved in NO detoxification in an aerobic process, termed nitric oxide dioxygenase (NOD) reaction that utilizes O(2) and NAD(P)H to convert NO to nitrate, which protects the bacterium from various noxious nitrogen compounds. Therefore, plays a central role in the inducible response to nitrosative stress.</text>
</comment>
<dbReference type="PANTHER" id="PTHR43396">
    <property type="entry name" value="FLAVOHEMOPROTEIN"/>
    <property type="match status" value="1"/>
</dbReference>
<dbReference type="Proteomes" id="UP000317316">
    <property type="component" value="Unassembled WGS sequence"/>
</dbReference>
<keyword evidence="12 15" id="KW-0520">NAD</keyword>
<evidence type="ECO:0000256" key="8">
    <source>
        <dbReference type="ARBA" id="ARBA00022827"/>
    </source>
</evidence>
<dbReference type="FunFam" id="2.40.30.10:FF:000034">
    <property type="entry name" value="Flavohemoprotein"/>
    <property type="match status" value="1"/>
</dbReference>
<organism evidence="18 19">
    <name type="scientific">Psychrobacillus lasiicapitis</name>
    <dbReference type="NCBI Taxonomy" id="1636719"/>
    <lineage>
        <taxon>Bacteria</taxon>
        <taxon>Bacillati</taxon>
        <taxon>Bacillota</taxon>
        <taxon>Bacilli</taxon>
        <taxon>Bacillales</taxon>
        <taxon>Bacillaceae</taxon>
        <taxon>Psychrobacillus</taxon>
    </lineage>
</organism>
<feature type="binding site" evidence="15">
    <location>
        <position position="190"/>
    </location>
    <ligand>
        <name>FAD</name>
        <dbReference type="ChEBI" id="CHEBI:57692"/>
    </ligand>
</feature>
<keyword evidence="15" id="KW-0216">Detoxification</keyword>
<dbReference type="GO" id="GO:0009636">
    <property type="term" value="P:response to toxic substance"/>
    <property type="evidence" value="ECO:0007669"/>
    <property type="project" value="UniProtKB-KW"/>
</dbReference>
<comment type="catalytic activity">
    <reaction evidence="13 15">
        <text>2 nitric oxide + NADH + 2 O2 = 2 nitrate + NAD(+) + H(+)</text>
        <dbReference type="Rhea" id="RHEA:19469"/>
        <dbReference type="ChEBI" id="CHEBI:15378"/>
        <dbReference type="ChEBI" id="CHEBI:15379"/>
        <dbReference type="ChEBI" id="CHEBI:16480"/>
        <dbReference type="ChEBI" id="CHEBI:17632"/>
        <dbReference type="ChEBI" id="CHEBI:57540"/>
        <dbReference type="ChEBI" id="CHEBI:57945"/>
        <dbReference type="EC" id="1.14.12.17"/>
    </reaction>
</comment>
<keyword evidence="6 15" id="KW-0285">Flavoprotein</keyword>
<dbReference type="NCBIfam" id="NF009805">
    <property type="entry name" value="PRK13289.1"/>
    <property type="match status" value="1"/>
</dbReference>
<feature type="site" description="Involved in heme-bound ligand stabilization and O-O bond activation" evidence="15">
    <location>
        <position position="29"/>
    </location>
</feature>
<comment type="cofactor">
    <cofactor evidence="15">
        <name>heme b</name>
        <dbReference type="ChEBI" id="CHEBI:60344"/>
    </cofactor>
    <text evidence="15">Binds 1 heme b (iron(II)-protoporphyrin IX) group per subunit.</text>
</comment>
<keyword evidence="4 15" id="KW-0349">Heme</keyword>
<keyword evidence="9 15" id="KW-0521">NADP</keyword>
<feature type="domain" description="FAD-binding FR-type" evidence="17">
    <location>
        <begin position="152"/>
        <end position="263"/>
    </location>
</feature>
<name>A0A544T4Q8_9BACI</name>
<dbReference type="Gene3D" id="3.40.50.80">
    <property type="entry name" value="Nucleotide-binding domain of ferredoxin-NADP reductase (FNR) module"/>
    <property type="match status" value="1"/>
</dbReference>
<evidence type="ECO:0000256" key="11">
    <source>
        <dbReference type="ARBA" id="ARBA00023004"/>
    </source>
</evidence>
<comment type="caution">
    <text evidence="18">The sequence shown here is derived from an EMBL/GenBank/DDBJ whole genome shotgun (WGS) entry which is preliminary data.</text>
</comment>
<evidence type="ECO:0000256" key="2">
    <source>
        <dbReference type="ARBA" id="ARBA00008414"/>
    </source>
</evidence>
<dbReference type="GO" id="GO:0005344">
    <property type="term" value="F:oxygen carrier activity"/>
    <property type="evidence" value="ECO:0007669"/>
    <property type="project" value="UniProtKB-UniRule"/>
</dbReference>
<evidence type="ECO:0000256" key="13">
    <source>
        <dbReference type="ARBA" id="ARBA00048649"/>
    </source>
</evidence>
<dbReference type="RefSeq" id="WP_142539222.1">
    <property type="nucleotide sequence ID" value="NZ_BMIE01000006.1"/>
</dbReference>
<dbReference type="Pfam" id="PF00970">
    <property type="entry name" value="FAD_binding_6"/>
    <property type="match status" value="1"/>
</dbReference>
<dbReference type="PRINTS" id="PR00410">
    <property type="entry name" value="PHEHYDRXLASE"/>
</dbReference>
<dbReference type="InterPro" id="IPR023950">
    <property type="entry name" value="Hmp"/>
</dbReference>
<dbReference type="Pfam" id="PF00042">
    <property type="entry name" value="Globin"/>
    <property type="match status" value="1"/>
</dbReference>
<dbReference type="EMBL" id="VDGH01000007">
    <property type="protein sequence ID" value="TQR12442.1"/>
    <property type="molecule type" value="Genomic_DNA"/>
</dbReference>
<dbReference type="InterPro" id="IPR009050">
    <property type="entry name" value="Globin-like_sf"/>
</dbReference>
<dbReference type="HAMAP" id="MF_01252">
    <property type="entry name" value="Hmp"/>
    <property type="match status" value="1"/>
</dbReference>
<dbReference type="Gene3D" id="2.40.30.10">
    <property type="entry name" value="Translation factors"/>
    <property type="match status" value="1"/>
</dbReference>
<evidence type="ECO:0000259" key="16">
    <source>
        <dbReference type="PROSITE" id="PS01033"/>
    </source>
</evidence>
<comment type="similarity">
    <text evidence="1 15">In the C-terminal section; belongs to the flavoprotein pyridine nucleotide cytochrome reductase family.</text>
</comment>
<feature type="region of interest" description="Reductase" evidence="15">
    <location>
        <begin position="149"/>
        <end position="407"/>
    </location>
</feature>
<dbReference type="CDD" id="cd14777">
    <property type="entry name" value="Yhb1-globin-like"/>
    <property type="match status" value="1"/>
</dbReference>
<evidence type="ECO:0000256" key="1">
    <source>
        <dbReference type="ARBA" id="ARBA00006401"/>
    </source>
</evidence>
<evidence type="ECO:0000256" key="4">
    <source>
        <dbReference type="ARBA" id="ARBA00022617"/>
    </source>
</evidence>
<feature type="active site" description="Charge relay system" evidence="15">
    <location>
        <position position="137"/>
    </location>
</feature>
<comment type="similarity">
    <text evidence="2 15">Belongs to the globin family. Two-domain flavohemoproteins subfamily.</text>
</comment>
<evidence type="ECO:0000313" key="19">
    <source>
        <dbReference type="Proteomes" id="UP000317316"/>
    </source>
</evidence>
<evidence type="ECO:0000256" key="5">
    <source>
        <dbReference type="ARBA" id="ARBA00022621"/>
    </source>
</evidence>
<comment type="caution">
    <text evidence="15">Lacks conserved residue(s) required for the propagation of feature annotation.</text>
</comment>
<evidence type="ECO:0000256" key="12">
    <source>
        <dbReference type="ARBA" id="ARBA00023027"/>
    </source>
</evidence>
<evidence type="ECO:0000256" key="9">
    <source>
        <dbReference type="ARBA" id="ARBA00022857"/>
    </source>
</evidence>
<dbReference type="InterPro" id="IPR000971">
    <property type="entry name" value="Globin"/>
</dbReference>
<dbReference type="Gene3D" id="1.10.490.10">
    <property type="entry name" value="Globins"/>
    <property type="match status" value="1"/>
</dbReference>
<reference evidence="18 19" key="1">
    <citation type="submission" date="2019-05" db="EMBL/GenBank/DDBJ databases">
        <title>Psychrobacillus vulpis sp. nov., a new species isolated from feces of a red fox that inhabits in The Tablas de Daimiel Natural Park, Albacete, Spain.</title>
        <authorList>
            <person name="Rodriguez M."/>
            <person name="Reina J.C."/>
            <person name="Bejar V."/>
            <person name="Llamas I."/>
        </authorList>
    </citation>
    <scope>NUCLEOTIDE SEQUENCE [LARGE SCALE GENOMIC DNA]</scope>
    <source>
        <strain evidence="18 19">NEAU-3TGS17</strain>
    </source>
</reference>
<protein>
    <recommendedName>
        <fullName evidence="15">Flavohemoprotein</fullName>
    </recommendedName>
    <alternativeName>
        <fullName evidence="15">Flavohemoglobin</fullName>
    </alternativeName>
    <alternativeName>
        <fullName evidence="15">Hemoglobin-like protein</fullName>
    </alternativeName>
    <alternativeName>
        <fullName evidence="15">Nitric oxide dioxygenase</fullName>
        <shortName evidence="15">NO oxygenase</shortName>
        <shortName evidence="15">NOD</shortName>
        <ecNumber evidence="15">1.14.12.17</ecNumber>
    </alternativeName>
</protein>
<dbReference type="InterPro" id="IPR012292">
    <property type="entry name" value="Globin/Proto"/>
</dbReference>
<dbReference type="PROSITE" id="PS01033">
    <property type="entry name" value="GLOBIN"/>
    <property type="match status" value="1"/>
</dbReference>
<dbReference type="EC" id="1.14.12.17" evidence="15"/>
<dbReference type="SUPFAM" id="SSF52343">
    <property type="entry name" value="Ferredoxin reductase-like, C-terminal NADP-linked domain"/>
    <property type="match status" value="1"/>
</dbReference>
<dbReference type="InterPro" id="IPR017927">
    <property type="entry name" value="FAD-bd_FR_type"/>
</dbReference>
<evidence type="ECO:0000313" key="18">
    <source>
        <dbReference type="EMBL" id="TQR12442.1"/>
    </source>
</evidence>
<dbReference type="Pfam" id="PF00175">
    <property type="entry name" value="NAD_binding_1"/>
    <property type="match status" value="1"/>
</dbReference>
<dbReference type="InterPro" id="IPR001709">
    <property type="entry name" value="Flavoprot_Pyr_Nucl_cyt_Rdtase"/>
</dbReference>
<accession>A0A544T4Q8</accession>
<feature type="binding site" evidence="15">
    <location>
        <begin position="275"/>
        <end position="280"/>
    </location>
    <ligand>
        <name>NADP(+)</name>
        <dbReference type="ChEBI" id="CHEBI:58349"/>
    </ligand>
</feature>
<keyword evidence="5 15" id="KW-0561">Oxygen transport</keyword>
<feature type="site" description="Influences the redox potential of the prosthetic heme and FAD groups" evidence="15">
    <location>
        <position position="395"/>
    </location>
</feature>
<dbReference type="InterPro" id="IPR039261">
    <property type="entry name" value="FNR_nucleotide-bd"/>
</dbReference>
<keyword evidence="19" id="KW-1185">Reference proteome</keyword>
<dbReference type="InterPro" id="IPR017938">
    <property type="entry name" value="Riboflavin_synthase-like_b-brl"/>
</dbReference>
<comment type="cofactor">
    <cofactor evidence="15">
        <name>FAD</name>
        <dbReference type="ChEBI" id="CHEBI:57692"/>
    </cofactor>
    <text evidence="15">Binds 1 FAD per subunit.</text>
</comment>
<comment type="catalytic activity">
    <reaction evidence="14 15">
        <text>2 nitric oxide + NADPH + 2 O2 = 2 nitrate + NADP(+) + H(+)</text>
        <dbReference type="Rhea" id="RHEA:19465"/>
        <dbReference type="ChEBI" id="CHEBI:15378"/>
        <dbReference type="ChEBI" id="CHEBI:15379"/>
        <dbReference type="ChEBI" id="CHEBI:16480"/>
        <dbReference type="ChEBI" id="CHEBI:17632"/>
        <dbReference type="ChEBI" id="CHEBI:57783"/>
        <dbReference type="ChEBI" id="CHEBI:58349"/>
        <dbReference type="EC" id="1.14.12.17"/>
    </reaction>
</comment>
<feature type="domain" description="Globin" evidence="16">
    <location>
        <begin position="1"/>
        <end position="138"/>
    </location>
</feature>
<dbReference type="GO" id="GO:0046872">
    <property type="term" value="F:metal ion binding"/>
    <property type="evidence" value="ECO:0007669"/>
    <property type="project" value="UniProtKB-KW"/>
</dbReference>
<dbReference type="OrthoDB" id="9801223at2"/>
<keyword evidence="8 15" id="KW-0274">FAD</keyword>
<dbReference type="InterPro" id="IPR008333">
    <property type="entry name" value="Cbr1-like_FAD-bd_dom"/>
</dbReference>
<dbReference type="GO" id="GO:0071500">
    <property type="term" value="P:cellular response to nitrosative stress"/>
    <property type="evidence" value="ECO:0007669"/>
    <property type="project" value="TreeGrafter"/>
</dbReference>
<evidence type="ECO:0000256" key="3">
    <source>
        <dbReference type="ARBA" id="ARBA00022448"/>
    </source>
</evidence>
<dbReference type="CDD" id="cd06184">
    <property type="entry name" value="flavohem_like_fad_nad_binding"/>
    <property type="match status" value="1"/>
</dbReference>
<dbReference type="PRINTS" id="PR00371">
    <property type="entry name" value="FPNCR"/>
</dbReference>
<dbReference type="FunFam" id="3.40.50.80:FF:000010">
    <property type="entry name" value="Flavohemoprotein"/>
    <property type="match status" value="1"/>
</dbReference>
<dbReference type="GO" id="GO:0046210">
    <property type="term" value="P:nitric oxide catabolic process"/>
    <property type="evidence" value="ECO:0007669"/>
    <property type="project" value="TreeGrafter"/>
</dbReference>
<evidence type="ECO:0000256" key="15">
    <source>
        <dbReference type="HAMAP-Rule" id="MF_01252"/>
    </source>
</evidence>
<dbReference type="SUPFAM" id="SSF63380">
    <property type="entry name" value="Riboflavin synthase domain-like"/>
    <property type="match status" value="1"/>
</dbReference>
<evidence type="ECO:0000256" key="7">
    <source>
        <dbReference type="ARBA" id="ARBA00022723"/>
    </source>
</evidence>